<dbReference type="InterPro" id="IPR018060">
    <property type="entry name" value="HTH_AraC"/>
</dbReference>
<protein>
    <submittedName>
        <fullName evidence="4">Helix-turn-helix domain-containing protein</fullName>
    </submittedName>
</protein>
<dbReference type="Proteomes" id="UP001500929">
    <property type="component" value="Unassembled WGS sequence"/>
</dbReference>
<evidence type="ECO:0000256" key="1">
    <source>
        <dbReference type="ARBA" id="ARBA00023015"/>
    </source>
</evidence>
<evidence type="ECO:0000256" key="2">
    <source>
        <dbReference type="ARBA" id="ARBA00023163"/>
    </source>
</evidence>
<dbReference type="InterPro" id="IPR002818">
    <property type="entry name" value="DJ-1/PfpI"/>
</dbReference>
<dbReference type="SUPFAM" id="SSF52317">
    <property type="entry name" value="Class I glutamine amidotransferase-like"/>
    <property type="match status" value="1"/>
</dbReference>
<proteinExistence type="predicted"/>
<dbReference type="InterPro" id="IPR009057">
    <property type="entry name" value="Homeodomain-like_sf"/>
</dbReference>
<dbReference type="Pfam" id="PF01965">
    <property type="entry name" value="DJ-1_PfpI"/>
    <property type="match status" value="1"/>
</dbReference>
<gene>
    <name evidence="4" type="ORF">GCM10009851_15620</name>
</gene>
<dbReference type="PROSITE" id="PS01124">
    <property type="entry name" value="HTH_ARAC_FAMILY_2"/>
    <property type="match status" value="1"/>
</dbReference>
<keyword evidence="2" id="KW-0804">Transcription</keyword>
<dbReference type="PANTHER" id="PTHR43130:SF3">
    <property type="entry name" value="HTH-TYPE TRANSCRIPTIONAL REGULATOR RV1931C"/>
    <property type="match status" value="1"/>
</dbReference>
<dbReference type="PANTHER" id="PTHR43130">
    <property type="entry name" value="ARAC-FAMILY TRANSCRIPTIONAL REGULATOR"/>
    <property type="match status" value="1"/>
</dbReference>
<dbReference type="Gene3D" id="3.40.50.880">
    <property type="match status" value="1"/>
</dbReference>
<keyword evidence="1" id="KW-0805">Transcription regulation</keyword>
<sequence>MTAAAPHRVAVLAQNGAYPFELGIPARVLGAADEGYDVVLCTPTGEAITTNAGFDVLPARGPDALAEADTVIIAPVDPTVLRRELADEVRSALARIRPGTRVVSICTGGFTLAAAGILAGRRATTHWQCEPLFRSWYPEVELDENVLFVDDGDVLTSAGAASGIDLCLHLIRLDHGMEAATRAARRCVVAPHRDGGQAQFIERPVPDAPDTSTAPTREWALARLADPLTLSELARHAHMSERTFARRFRAETGLAPRQWLTRQRLALARELLESTDLGIDAIAAAVGYATATSLRNHLGAALGVSPLAYRHTFRSTESRARRLHARAGAGVGVGESVAVR</sequence>
<dbReference type="SMART" id="SM00342">
    <property type="entry name" value="HTH_ARAC"/>
    <property type="match status" value="1"/>
</dbReference>
<reference evidence="4 5" key="1">
    <citation type="journal article" date="2019" name="Int. J. Syst. Evol. Microbiol.">
        <title>The Global Catalogue of Microorganisms (GCM) 10K type strain sequencing project: providing services to taxonomists for standard genome sequencing and annotation.</title>
        <authorList>
            <consortium name="The Broad Institute Genomics Platform"/>
            <consortium name="The Broad Institute Genome Sequencing Center for Infectious Disease"/>
            <person name="Wu L."/>
            <person name="Ma J."/>
        </authorList>
    </citation>
    <scope>NUCLEOTIDE SEQUENCE [LARGE SCALE GENOMIC DNA]</scope>
    <source>
        <strain evidence="4 5">JCM 16117</strain>
    </source>
</reference>
<feature type="domain" description="HTH araC/xylS-type" evidence="3">
    <location>
        <begin position="214"/>
        <end position="312"/>
    </location>
</feature>
<dbReference type="SUPFAM" id="SSF46689">
    <property type="entry name" value="Homeodomain-like"/>
    <property type="match status" value="2"/>
</dbReference>
<dbReference type="InterPro" id="IPR052158">
    <property type="entry name" value="INH-QAR"/>
</dbReference>
<dbReference type="CDD" id="cd03137">
    <property type="entry name" value="GATase1_AraC_1"/>
    <property type="match status" value="1"/>
</dbReference>
<accession>A0ABN3DHT9</accession>
<dbReference type="Gene3D" id="1.10.10.60">
    <property type="entry name" value="Homeodomain-like"/>
    <property type="match status" value="1"/>
</dbReference>
<organism evidence="4 5">
    <name type="scientific">Herbiconiux moechotypicola</name>
    <dbReference type="NCBI Taxonomy" id="637393"/>
    <lineage>
        <taxon>Bacteria</taxon>
        <taxon>Bacillati</taxon>
        <taxon>Actinomycetota</taxon>
        <taxon>Actinomycetes</taxon>
        <taxon>Micrococcales</taxon>
        <taxon>Microbacteriaceae</taxon>
        <taxon>Herbiconiux</taxon>
    </lineage>
</organism>
<evidence type="ECO:0000313" key="4">
    <source>
        <dbReference type="EMBL" id="GAA2231550.1"/>
    </source>
</evidence>
<comment type="caution">
    <text evidence="4">The sequence shown here is derived from an EMBL/GenBank/DDBJ whole genome shotgun (WGS) entry which is preliminary data.</text>
</comment>
<dbReference type="InterPro" id="IPR029062">
    <property type="entry name" value="Class_I_gatase-like"/>
</dbReference>
<keyword evidence="5" id="KW-1185">Reference proteome</keyword>
<evidence type="ECO:0000313" key="5">
    <source>
        <dbReference type="Proteomes" id="UP001500929"/>
    </source>
</evidence>
<evidence type="ECO:0000259" key="3">
    <source>
        <dbReference type="PROSITE" id="PS01124"/>
    </source>
</evidence>
<dbReference type="Pfam" id="PF12833">
    <property type="entry name" value="HTH_18"/>
    <property type="match status" value="1"/>
</dbReference>
<dbReference type="EMBL" id="BAAAQY010000004">
    <property type="protein sequence ID" value="GAA2231550.1"/>
    <property type="molecule type" value="Genomic_DNA"/>
</dbReference>
<dbReference type="RefSeq" id="WP_259479060.1">
    <property type="nucleotide sequence ID" value="NZ_BAAAQY010000004.1"/>
</dbReference>
<name>A0ABN3DHT9_9MICO</name>